<dbReference type="PRINTS" id="PR01703">
    <property type="entry name" value="MNSODISMTASE"/>
</dbReference>
<dbReference type="EC" id="1.15.1.1" evidence="2"/>
<dbReference type="GO" id="GO:0046872">
    <property type="term" value="F:metal ion binding"/>
    <property type="evidence" value="ECO:0007669"/>
    <property type="project" value="UniProtKB-KW"/>
</dbReference>
<dbReference type="InterPro" id="IPR019833">
    <property type="entry name" value="Mn/Fe_SOD_BS"/>
</dbReference>
<feature type="compositionally biased region" description="Basic and acidic residues" evidence="5">
    <location>
        <begin position="40"/>
        <end position="96"/>
    </location>
</feature>
<feature type="domain" description="Manganese/iron superoxide dismutase C-terminal" evidence="7">
    <location>
        <begin position="271"/>
        <end position="383"/>
    </location>
</feature>
<dbReference type="EMBL" id="CAUYUE010000012">
    <property type="protein sequence ID" value="CAK0785337.1"/>
    <property type="molecule type" value="Genomic_DNA"/>
</dbReference>
<dbReference type="PROSITE" id="PS00088">
    <property type="entry name" value="SOD_MN"/>
    <property type="match status" value="1"/>
</dbReference>
<evidence type="ECO:0000259" key="7">
    <source>
        <dbReference type="Pfam" id="PF02777"/>
    </source>
</evidence>
<feature type="region of interest" description="Disordered" evidence="5">
    <location>
        <begin position="1"/>
        <end position="124"/>
    </location>
</feature>
<dbReference type="InterPro" id="IPR019831">
    <property type="entry name" value="Mn/Fe_SOD_N"/>
</dbReference>
<proteinExistence type="inferred from homology"/>
<dbReference type="PANTHER" id="PTHR43595">
    <property type="entry name" value="37S RIBOSOMAL PROTEIN S26, MITOCHONDRIAL"/>
    <property type="match status" value="1"/>
</dbReference>
<dbReference type="GO" id="GO:0005737">
    <property type="term" value="C:cytoplasm"/>
    <property type="evidence" value="ECO:0007669"/>
    <property type="project" value="TreeGrafter"/>
</dbReference>
<evidence type="ECO:0000313" key="9">
    <source>
        <dbReference type="Proteomes" id="UP001314263"/>
    </source>
</evidence>
<comment type="caution">
    <text evidence="8">The sequence shown here is derived from an EMBL/GenBank/DDBJ whole genome shotgun (WGS) entry which is preliminary data.</text>
</comment>
<dbReference type="Gene3D" id="3.55.40.20">
    <property type="entry name" value="Iron/manganese superoxide dismutase, C-terminal domain"/>
    <property type="match status" value="1"/>
</dbReference>
<feature type="domain" description="Manganese/iron superoxide dismutase N-terminal" evidence="6">
    <location>
        <begin position="168"/>
        <end position="255"/>
    </location>
</feature>
<evidence type="ECO:0000256" key="5">
    <source>
        <dbReference type="SAM" id="MobiDB-lite"/>
    </source>
</evidence>
<evidence type="ECO:0000256" key="3">
    <source>
        <dbReference type="ARBA" id="ARBA00022723"/>
    </source>
</evidence>
<dbReference type="Gene3D" id="1.10.287.990">
    <property type="entry name" value="Fe,Mn superoxide dismutase (SOD) domain"/>
    <property type="match status" value="1"/>
</dbReference>
<dbReference type="GO" id="GO:0004784">
    <property type="term" value="F:superoxide dismutase activity"/>
    <property type="evidence" value="ECO:0007669"/>
    <property type="project" value="UniProtKB-EC"/>
</dbReference>
<dbReference type="PANTHER" id="PTHR43595:SF2">
    <property type="entry name" value="SMALL RIBOSOMAL SUBUNIT PROTEIN MS42"/>
    <property type="match status" value="1"/>
</dbReference>
<accession>A0AAV1IGK3</accession>
<organism evidence="8 9">
    <name type="scientific">Coccomyxa viridis</name>
    <dbReference type="NCBI Taxonomy" id="1274662"/>
    <lineage>
        <taxon>Eukaryota</taxon>
        <taxon>Viridiplantae</taxon>
        <taxon>Chlorophyta</taxon>
        <taxon>core chlorophytes</taxon>
        <taxon>Trebouxiophyceae</taxon>
        <taxon>Trebouxiophyceae incertae sedis</taxon>
        <taxon>Coccomyxaceae</taxon>
        <taxon>Coccomyxa</taxon>
    </lineage>
</organism>
<keyword evidence="9" id="KW-1185">Reference proteome</keyword>
<dbReference type="Pfam" id="PF00081">
    <property type="entry name" value="Sod_Fe_N"/>
    <property type="match status" value="1"/>
</dbReference>
<name>A0AAV1IGK3_9CHLO</name>
<feature type="compositionally biased region" description="Basic and acidic residues" evidence="5">
    <location>
        <begin position="103"/>
        <end position="112"/>
    </location>
</feature>
<dbReference type="Proteomes" id="UP001314263">
    <property type="component" value="Unassembled WGS sequence"/>
</dbReference>
<feature type="compositionally biased region" description="Basic and acidic residues" evidence="5">
    <location>
        <begin position="14"/>
        <end position="29"/>
    </location>
</feature>
<dbReference type="Gene3D" id="1.10.287.700">
    <property type="entry name" value="Helix hairpin bin"/>
    <property type="match status" value="1"/>
</dbReference>
<protein>
    <recommendedName>
        <fullName evidence="2">superoxide dismutase</fullName>
        <ecNumber evidence="2">1.15.1.1</ecNumber>
    </recommendedName>
</protein>
<keyword evidence="4" id="KW-0560">Oxidoreductase</keyword>
<dbReference type="InterPro" id="IPR036324">
    <property type="entry name" value="Mn/Fe_SOD_N_sf"/>
</dbReference>
<dbReference type="AlphaFoldDB" id="A0AAV1IGK3"/>
<dbReference type="SUPFAM" id="SSF46609">
    <property type="entry name" value="Fe,Mn superoxide dismutase (SOD), N-terminal domain"/>
    <property type="match status" value="1"/>
</dbReference>
<keyword evidence="3" id="KW-0479">Metal-binding</keyword>
<reference evidence="8 9" key="1">
    <citation type="submission" date="2023-10" db="EMBL/GenBank/DDBJ databases">
        <authorList>
            <person name="Maclean D."/>
            <person name="Macfadyen A."/>
        </authorList>
    </citation>
    <scope>NUCLEOTIDE SEQUENCE [LARGE SCALE GENOMIC DNA]</scope>
</reference>
<dbReference type="InterPro" id="IPR019832">
    <property type="entry name" value="Mn/Fe_SOD_C"/>
</dbReference>
<evidence type="ECO:0000313" key="8">
    <source>
        <dbReference type="EMBL" id="CAK0785337.1"/>
    </source>
</evidence>
<evidence type="ECO:0000256" key="1">
    <source>
        <dbReference type="ARBA" id="ARBA00008714"/>
    </source>
</evidence>
<evidence type="ECO:0000259" key="6">
    <source>
        <dbReference type="Pfam" id="PF00081"/>
    </source>
</evidence>
<dbReference type="Pfam" id="PF02777">
    <property type="entry name" value="Sod_Fe_C"/>
    <property type="match status" value="1"/>
</dbReference>
<evidence type="ECO:0000256" key="4">
    <source>
        <dbReference type="ARBA" id="ARBA00023002"/>
    </source>
</evidence>
<dbReference type="InterPro" id="IPR036314">
    <property type="entry name" value="SOD_C_sf"/>
</dbReference>
<sequence length="397" mass="44398">MDPNPQQSGIAWQEKAEEVKEGAKERAEDAAEGVQHAAGRTKETAEAAAERTRESAKEAAQHAKDKVYRGKERTEEMAQEAAERARGAVQTGKDKAQSAAEYAAERAKEEGAHAGGRVKQSAESLAERAREAEQAARDRAREIAERWKGKIRSVLESVRGRTAPLDRVPPLPYPYNDLEPHIDTRTMQLHYDGHHHTYVRKLKEALKKAPELAEMDLNKLMQAVGTVSIWHPEVDQDVRNHGGGHWNHSFWWRQLAPAGTRETSYEHSASPELKEAVADRFGSVYNLKEAVKKAATGQFGSGWVWLAVDRSNYDVAPTDPEALVIIATPNQDNPLMDAVVERPGTPILGLDDWEHAYYLKHGPQKAEYVDDIFNVINWRQVSENYEHAKDGKAPPTM</sequence>
<feature type="compositionally biased region" description="Polar residues" evidence="5">
    <location>
        <begin position="1"/>
        <end position="10"/>
    </location>
</feature>
<dbReference type="InterPro" id="IPR001189">
    <property type="entry name" value="Mn/Fe_SOD"/>
</dbReference>
<evidence type="ECO:0000256" key="2">
    <source>
        <dbReference type="ARBA" id="ARBA00012682"/>
    </source>
</evidence>
<comment type="similarity">
    <text evidence="1">Belongs to the iron/manganese superoxide dismutase family.</text>
</comment>
<dbReference type="SUPFAM" id="SSF54719">
    <property type="entry name" value="Fe,Mn superoxide dismutase (SOD), C-terminal domain"/>
    <property type="match status" value="1"/>
</dbReference>
<gene>
    <name evidence="8" type="ORF">CVIRNUC_008544</name>
</gene>